<dbReference type="OrthoDB" id="1728974at2759"/>
<protein>
    <recommendedName>
        <fullName evidence="1">Helitron helicase-like domain-containing protein</fullName>
    </recommendedName>
</protein>
<gene>
    <name evidence="2" type="ORF">AVEN_90808_1</name>
</gene>
<dbReference type="PANTHER" id="PTHR45786:SF74">
    <property type="entry name" value="ATP-DEPENDENT DNA HELICASE"/>
    <property type="match status" value="1"/>
</dbReference>
<dbReference type="PANTHER" id="PTHR45786">
    <property type="entry name" value="DNA BINDING PROTEIN-LIKE"/>
    <property type="match status" value="1"/>
</dbReference>
<sequence length="222" mass="25981">MLHEHNPYIRTFKSAVENIHSTEYQIVINADKRPSSEHARRFDLPECNEVTVLIAGEEHGKRGFIIKTRDNRLQFIDETHRSYDSLQYPLLFPYGEDGYYFGIPQPGGNSNKTISCMDMVSYRFMIRNNDNHLMMFKNLFHQYAVDMYSKTESERLRFITTHQKQLRTDSDIHLRDAINNVVVGADIGQICILPSTFTASPRYMQERTKDAMTYLHADSWET</sequence>
<feature type="domain" description="Helitron helicase-like" evidence="1">
    <location>
        <begin position="122"/>
        <end position="216"/>
    </location>
</feature>
<evidence type="ECO:0000259" key="1">
    <source>
        <dbReference type="Pfam" id="PF14214"/>
    </source>
</evidence>
<keyword evidence="3" id="KW-1185">Reference proteome</keyword>
<evidence type="ECO:0000313" key="3">
    <source>
        <dbReference type="Proteomes" id="UP000499080"/>
    </source>
</evidence>
<reference evidence="2 3" key="1">
    <citation type="journal article" date="2019" name="Sci. Rep.">
        <title>Orb-weaving spider Araneus ventricosus genome elucidates the spidroin gene catalogue.</title>
        <authorList>
            <person name="Kono N."/>
            <person name="Nakamura H."/>
            <person name="Ohtoshi R."/>
            <person name="Moran D.A.P."/>
            <person name="Shinohara A."/>
            <person name="Yoshida Y."/>
            <person name="Fujiwara M."/>
            <person name="Mori M."/>
            <person name="Tomita M."/>
            <person name="Arakawa K."/>
        </authorList>
    </citation>
    <scope>NUCLEOTIDE SEQUENCE [LARGE SCALE GENOMIC DNA]</scope>
</reference>
<dbReference type="EMBL" id="BGPR01207800">
    <property type="protein sequence ID" value="GBN34456.1"/>
    <property type="molecule type" value="Genomic_DNA"/>
</dbReference>
<evidence type="ECO:0000313" key="2">
    <source>
        <dbReference type="EMBL" id="GBN34456.1"/>
    </source>
</evidence>
<dbReference type="InterPro" id="IPR025476">
    <property type="entry name" value="Helitron_helicase-like"/>
</dbReference>
<dbReference type="Proteomes" id="UP000499080">
    <property type="component" value="Unassembled WGS sequence"/>
</dbReference>
<accession>A0A4Y2N9E9</accession>
<dbReference type="Pfam" id="PF14214">
    <property type="entry name" value="Helitron_like_N"/>
    <property type="match status" value="1"/>
</dbReference>
<dbReference type="AlphaFoldDB" id="A0A4Y2N9E9"/>
<comment type="caution">
    <text evidence="2">The sequence shown here is derived from an EMBL/GenBank/DDBJ whole genome shotgun (WGS) entry which is preliminary data.</text>
</comment>
<organism evidence="2 3">
    <name type="scientific">Araneus ventricosus</name>
    <name type="common">Orbweaver spider</name>
    <name type="synonym">Epeira ventricosa</name>
    <dbReference type="NCBI Taxonomy" id="182803"/>
    <lineage>
        <taxon>Eukaryota</taxon>
        <taxon>Metazoa</taxon>
        <taxon>Ecdysozoa</taxon>
        <taxon>Arthropoda</taxon>
        <taxon>Chelicerata</taxon>
        <taxon>Arachnida</taxon>
        <taxon>Araneae</taxon>
        <taxon>Araneomorphae</taxon>
        <taxon>Entelegynae</taxon>
        <taxon>Araneoidea</taxon>
        <taxon>Araneidae</taxon>
        <taxon>Araneus</taxon>
    </lineage>
</organism>
<name>A0A4Y2N9E9_ARAVE</name>
<proteinExistence type="predicted"/>